<dbReference type="PRINTS" id="PR00508">
    <property type="entry name" value="S21N4MTFRASE"/>
</dbReference>
<dbReference type="Gene3D" id="3.40.50.150">
    <property type="entry name" value="Vaccinia Virus protein VP39"/>
    <property type="match status" value="1"/>
</dbReference>
<dbReference type="InterPro" id="IPR002941">
    <property type="entry name" value="DNA_methylase_N4/N6"/>
</dbReference>
<dbReference type="AlphaFoldDB" id="A0AAP1AA64"/>
<dbReference type="GO" id="GO:0003677">
    <property type="term" value="F:DNA binding"/>
    <property type="evidence" value="ECO:0007669"/>
    <property type="project" value="InterPro"/>
</dbReference>
<evidence type="ECO:0000313" key="7">
    <source>
        <dbReference type="Proteomes" id="UP000051449"/>
    </source>
</evidence>
<dbReference type="RefSeq" id="WP_031974925.1">
    <property type="nucleotide sequence ID" value="NZ_CP026711.1"/>
</dbReference>
<dbReference type="EMBL" id="LLGC01000126">
    <property type="protein sequence ID" value="KQE07320.1"/>
    <property type="molecule type" value="Genomic_DNA"/>
</dbReference>
<name>A0AAP1AA64_ACIBA</name>
<evidence type="ECO:0000313" key="5">
    <source>
        <dbReference type="EMBL" id="KQE03524.1"/>
    </source>
</evidence>
<dbReference type="GO" id="GO:0008170">
    <property type="term" value="F:N-methyltransferase activity"/>
    <property type="evidence" value="ECO:0007669"/>
    <property type="project" value="InterPro"/>
</dbReference>
<evidence type="ECO:0000256" key="2">
    <source>
        <dbReference type="ARBA" id="ARBA00022679"/>
    </source>
</evidence>
<comment type="caution">
    <text evidence="5">The sequence shown here is derived from an EMBL/GenBank/DDBJ whole genome shotgun (WGS) entry which is preliminary data.</text>
</comment>
<organism evidence="5 7">
    <name type="scientific">Acinetobacter baumannii</name>
    <dbReference type="NCBI Taxonomy" id="470"/>
    <lineage>
        <taxon>Bacteria</taxon>
        <taxon>Pseudomonadati</taxon>
        <taxon>Pseudomonadota</taxon>
        <taxon>Gammaproteobacteria</taxon>
        <taxon>Moraxellales</taxon>
        <taxon>Moraxellaceae</taxon>
        <taxon>Acinetobacter</taxon>
        <taxon>Acinetobacter calcoaceticus/baumannii complex</taxon>
    </lineage>
</organism>
<protein>
    <recommendedName>
        <fullName evidence="3">Methyltransferase</fullName>
        <ecNumber evidence="3">2.1.1.-</ecNumber>
    </recommendedName>
</protein>
<evidence type="ECO:0000256" key="1">
    <source>
        <dbReference type="ARBA" id="ARBA00022603"/>
    </source>
</evidence>
<keyword evidence="2" id="KW-0808">Transferase</keyword>
<sequence>MLGDCLERMKEIETGTVDMILCDLPYGTTCCSWDAVIPFEPLWEQYERVIKENGAIVLFAAHPFTAVLATSNLKLFRYEWIWEKPAATGFFNAQFQPLRAHENILVFYKAKPTFNPMKTFGHERKTAKRKDIGSEHYGKQVNIKSYDSTERYPRSVQLFSSDKQKANFHPTQKPVALCEYLIRTYTNEGETVLDNTMGSGTTGVACVNTGRSFIGIEQEQKYFEIAQERIAQAGTEKDMQPDLFGEAV</sequence>
<keyword evidence="1 5" id="KW-0489">Methyltransferase</keyword>
<accession>A0AAP1AA64</accession>
<evidence type="ECO:0000256" key="3">
    <source>
        <dbReference type="RuleBase" id="RU362026"/>
    </source>
</evidence>
<reference evidence="5 7" key="1">
    <citation type="submission" date="2015-10" db="EMBL/GenBank/DDBJ databases">
        <title>The utility of whole genome sequencing in characterizing Acinetobacter epidemiology and analyzing hospital outbreaks.</title>
        <authorList>
            <person name="Ozer E.A."/>
            <person name="Fitzpatrick M.A."/>
            <person name="Hauser A.R."/>
        </authorList>
    </citation>
    <scope>NUCLEOTIDE SEQUENCE [LARGE SCALE GENOMIC DNA]</scope>
    <source>
        <strain evidence="5 7">ABBL072</strain>
    </source>
</reference>
<feature type="domain" description="DNA methylase N-4/N-6" evidence="4">
    <location>
        <begin position="17"/>
        <end position="228"/>
    </location>
</feature>
<dbReference type="EC" id="2.1.1.-" evidence="3"/>
<dbReference type="GO" id="GO:0032259">
    <property type="term" value="P:methylation"/>
    <property type="evidence" value="ECO:0007669"/>
    <property type="project" value="UniProtKB-KW"/>
</dbReference>
<dbReference type="Pfam" id="PF01555">
    <property type="entry name" value="N6_N4_Mtase"/>
    <property type="match status" value="1"/>
</dbReference>
<gene>
    <name evidence="6" type="ORF">APD33_02470</name>
    <name evidence="5" type="ORF">APD33_12980</name>
</gene>
<proteinExistence type="inferred from homology"/>
<dbReference type="InterPro" id="IPR001091">
    <property type="entry name" value="RM_Methyltransferase"/>
</dbReference>
<dbReference type="SUPFAM" id="SSF53335">
    <property type="entry name" value="S-adenosyl-L-methionine-dependent methyltransferases"/>
    <property type="match status" value="1"/>
</dbReference>
<dbReference type="Proteomes" id="UP000051449">
    <property type="component" value="Unassembled WGS sequence"/>
</dbReference>
<evidence type="ECO:0000313" key="6">
    <source>
        <dbReference type="EMBL" id="KQE07320.1"/>
    </source>
</evidence>
<dbReference type="EMBL" id="LLGC01000179">
    <property type="protein sequence ID" value="KQE03524.1"/>
    <property type="molecule type" value="Genomic_DNA"/>
</dbReference>
<comment type="similarity">
    <text evidence="3">Belongs to the N(4)/N(6)-methyltransferase family.</text>
</comment>
<dbReference type="InterPro" id="IPR029063">
    <property type="entry name" value="SAM-dependent_MTases_sf"/>
</dbReference>
<evidence type="ECO:0000259" key="4">
    <source>
        <dbReference type="Pfam" id="PF01555"/>
    </source>
</evidence>